<dbReference type="EMBL" id="AQHN01000027">
    <property type="protein sequence ID" value="ENN88441.1"/>
    <property type="molecule type" value="Genomic_DNA"/>
</dbReference>
<protein>
    <submittedName>
        <fullName evidence="7">Transcriptional regulator</fullName>
    </submittedName>
</protein>
<dbReference type="PATRIC" id="fig|363754.4.peg.1578"/>
<comment type="caution">
    <text evidence="7">The sequence shown here is derived from an EMBL/GenBank/DDBJ whole genome shotgun (WGS) entry which is preliminary data.</text>
</comment>
<evidence type="ECO:0000256" key="1">
    <source>
        <dbReference type="ARBA" id="ARBA00009437"/>
    </source>
</evidence>
<dbReference type="GO" id="GO:0043565">
    <property type="term" value="F:sequence-specific DNA binding"/>
    <property type="evidence" value="ECO:0007669"/>
    <property type="project" value="TreeGrafter"/>
</dbReference>
<keyword evidence="3" id="KW-0238">DNA-binding</keyword>
<dbReference type="SUPFAM" id="SSF46785">
    <property type="entry name" value="Winged helix' DNA-binding domain"/>
    <property type="match status" value="1"/>
</dbReference>
<dbReference type="InterPro" id="IPR000847">
    <property type="entry name" value="LysR_HTH_N"/>
</dbReference>
<dbReference type="PANTHER" id="PTHR30427">
    <property type="entry name" value="TRANSCRIPTIONAL ACTIVATOR PROTEIN LYSR"/>
    <property type="match status" value="1"/>
</dbReference>
<organism evidence="7 8">
    <name type="scientific">Rhizobium freirei PRF 81</name>
    <dbReference type="NCBI Taxonomy" id="363754"/>
    <lineage>
        <taxon>Bacteria</taxon>
        <taxon>Pseudomonadati</taxon>
        <taxon>Pseudomonadota</taxon>
        <taxon>Alphaproteobacteria</taxon>
        <taxon>Hyphomicrobiales</taxon>
        <taxon>Rhizobiaceae</taxon>
        <taxon>Rhizobium/Agrobacterium group</taxon>
        <taxon>Rhizobium</taxon>
    </lineage>
</organism>
<sequence length="338" mass="37331">MGQGGGLLKWPVRARLRRRPNQTTRNFQMQARQLEVFCMLMRSGTVTGAAAMLNITQPALSQILLHAEDQLGFKLFNRVRGKLVPTREAEELYPEAERIFSELGALRRRTADMRFGRTGMIRIAATTPPAMSIVPKALLSFRATYPDIVVRSLIAPLVNVVDMIRNGDAPLGIVMNNIARPGIDVETLGYAELICIVPEGHHLATRDSIAFADLQNETLISYRADTLPGQLLANAAATENQSFNPAIEIDISITALPFVRNGFGVAIVDGLLPWEQFPGLVRRPLLPRKTVPIALLTSRDRPLTGSHLAMRDYLRQACAGVLKQGEAIREQIDPLLLE</sequence>
<evidence type="ECO:0000259" key="6">
    <source>
        <dbReference type="PROSITE" id="PS50931"/>
    </source>
</evidence>
<comment type="similarity">
    <text evidence="1">Belongs to the LysR transcriptional regulatory family.</text>
</comment>
<dbReference type="SUPFAM" id="SSF53850">
    <property type="entry name" value="Periplasmic binding protein-like II"/>
    <property type="match status" value="1"/>
</dbReference>
<dbReference type="GO" id="GO:0010628">
    <property type="term" value="P:positive regulation of gene expression"/>
    <property type="evidence" value="ECO:0007669"/>
    <property type="project" value="TreeGrafter"/>
</dbReference>
<feature type="domain" description="HTH lysR-type" evidence="6">
    <location>
        <begin position="29"/>
        <end position="86"/>
    </location>
</feature>
<evidence type="ECO:0000313" key="8">
    <source>
        <dbReference type="Proteomes" id="UP000012429"/>
    </source>
</evidence>
<dbReference type="InterPro" id="IPR036388">
    <property type="entry name" value="WH-like_DNA-bd_sf"/>
</dbReference>
<name>N6V5K3_9HYPH</name>
<dbReference type="AlphaFoldDB" id="N6V5K3"/>
<evidence type="ECO:0000256" key="3">
    <source>
        <dbReference type="ARBA" id="ARBA00023125"/>
    </source>
</evidence>
<keyword evidence="2" id="KW-0805">Transcription regulation</keyword>
<evidence type="ECO:0000313" key="7">
    <source>
        <dbReference type="EMBL" id="ENN88441.1"/>
    </source>
</evidence>
<keyword evidence="4" id="KW-0010">Activator</keyword>
<gene>
    <name evidence="7" type="ORF">RHSP_81089</name>
</gene>
<dbReference type="GO" id="GO:0003700">
    <property type="term" value="F:DNA-binding transcription factor activity"/>
    <property type="evidence" value="ECO:0007669"/>
    <property type="project" value="InterPro"/>
</dbReference>
<evidence type="ECO:0000256" key="5">
    <source>
        <dbReference type="ARBA" id="ARBA00023163"/>
    </source>
</evidence>
<dbReference type="Proteomes" id="UP000012429">
    <property type="component" value="Unassembled WGS sequence"/>
</dbReference>
<dbReference type="InterPro" id="IPR036390">
    <property type="entry name" value="WH_DNA-bd_sf"/>
</dbReference>
<dbReference type="InterPro" id="IPR005119">
    <property type="entry name" value="LysR_subst-bd"/>
</dbReference>
<keyword evidence="5" id="KW-0804">Transcription</keyword>
<accession>N6V5K3</accession>
<dbReference type="PROSITE" id="PS50931">
    <property type="entry name" value="HTH_LYSR"/>
    <property type="match status" value="1"/>
</dbReference>
<evidence type="ECO:0000256" key="4">
    <source>
        <dbReference type="ARBA" id="ARBA00023159"/>
    </source>
</evidence>
<proteinExistence type="inferred from homology"/>
<evidence type="ECO:0000256" key="2">
    <source>
        <dbReference type="ARBA" id="ARBA00023015"/>
    </source>
</evidence>
<dbReference type="Pfam" id="PF03466">
    <property type="entry name" value="LysR_substrate"/>
    <property type="match status" value="1"/>
</dbReference>
<dbReference type="STRING" id="363754.RHSP_81089"/>
<dbReference type="PANTHER" id="PTHR30427:SF1">
    <property type="entry name" value="TRANSCRIPTIONAL ACTIVATOR PROTEIN LYSR"/>
    <property type="match status" value="1"/>
</dbReference>
<dbReference type="Pfam" id="PF00126">
    <property type="entry name" value="HTH_1"/>
    <property type="match status" value="1"/>
</dbReference>
<dbReference type="PRINTS" id="PR00039">
    <property type="entry name" value="HTHLYSR"/>
</dbReference>
<keyword evidence="8" id="KW-1185">Reference proteome</keyword>
<reference evidence="7 8" key="1">
    <citation type="journal article" date="2012" name="BMC Genomics">
        <title>Genomic basis of broad host range and environmental adaptability of Rhizobium tropici CIAT 899 and Rhizobium sp. PRF 81 which are used in inoculants for common bean (Phaseolus vulgaris L.).</title>
        <authorList>
            <person name="Ormeno-Orrillo E."/>
            <person name="Menna P."/>
            <person name="Almeida L.G."/>
            <person name="Ollero F.J."/>
            <person name="Nicolas M.F."/>
            <person name="Pains Rodrigues E."/>
            <person name="Shigueyoshi Nakatani A."/>
            <person name="Silva Batista J.S."/>
            <person name="Oliveira Chueire L.M."/>
            <person name="Souza R.C."/>
            <person name="Ribeiro Vasconcelos A.T."/>
            <person name="Megias M."/>
            <person name="Hungria M."/>
            <person name="Martinez-Romero E."/>
        </authorList>
    </citation>
    <scope>NUCLEOTIDE SEQUENCE [LARGE SCALE GENOMIC DNA]</scope>
    <source>
        <strain evidence="7 8">PRF 81</strain>
    </source>
</reference>
<dbReference type="Gene3D" id="1.10.10.10">
    <property type="entry name" value="Winged helix-like DNA-binding domain superfamily/Winged helix DNA-binding domain"/>
    <property type="match status" value="1"/>
</dbReference>
<dbReference type="Gene3D" id="3.40.190.290">
    <property type="match status" value="1"/>
</dbReference>